<sequence length="331" mass="35597">MTIPTEAKVFRRTHGDLPRTVTQVTEPVPAPGDLGTHDVLIKIHTVEDEGIPCSDCAAEVVAIGSSVGDFAIGDMVAPIFDIEDFTGLEDDNCALGGSTAGVLREYAVYEDKLLVHLPKHLSWEEAATLTCAGVTAWTSLDGLETRRKDPVALMQGTGGVSLLAILLCIANGWKVVVTSSSDKKLEAIKKLGSDVHGINYKTTLSQKEDILRITNGKGVDFVINNTGPSSIPEDISFLRARHGTISLVGFLAGLGQGWEPSALMVLLGKQAKVQGIVVGSKLEYQRMNRFIEEKNMSLTPLIDKVFAFDDSAAAFDYLYSGQHTGKVIIKI</sequence>
<dbReference type="InterPro" id="IPR013149">
    <property type="entry name" value="ADH-like_C"/>
</dbReference>
<dbReference type="CDD" id="cd08276">
    <property type="entry name" value="MDR7"/>
    <property type="match status" value="1"/>
</dbReference>
<dbReference type="InterPro" id="IPR036291">
    <property type="entry name" value="NAD(P)-bd_dom_sf"/>
</dbReference>
<protein>
    <recommendedName>
        <fullName evidence="1">Enoyl reductase (ER) domain-containing protein</fullName>
    </recommendedName>
</protein>
<gene>
    <name evidence="2" type="ORF">BN1723_010060</name>
</gene>
<feature type="domain" description="Enoyl reductase (ER)" evidence="1">
    <location>
        <begin position="15"/>
        <end position="329"/>
    </location>
</feature>
<dbReference type="InterPro" id="IPR052711">
    <property type="entry name" value="Zinc_ADH-like"/>
</dbReference>
<dbReference type="InterPro" id="IPR013154">
    <property type="entry name" value="ADH-like_N"/>
</dbReference>
<dbReference type="Pfam" id="PF00107">
    <property type="entry name" value="ADH_zinc_N"/>
    <property type="match status" value="1"/>
</dbReference>
<dbReference type="InterPro" id="IPR011032">
    <property type="entry name" value="GroES-like_sf"/>
</dbReference>
<proteinExistence type="predicted"/>
<dbReference type="SUPFAM" id="SSF50129">
    <property type="entry name" value="GroES-like"/>
    <property type="match status" value="1"/>
</dbReference>
<dbReference type="SMART" id="SM00829">
    <property type="entry name" value="PKS_ER"/>
    <property type="match status" value="1"/>
</dbReference>
<dbReference type="Gene3D" id="3.90.180.10">
    <property type="entry name" value="Medium-chain alcohol dehydrogenases, catalytic domain"/>
    <property type="match status" value="1"/>
</dbReference>
<dbReference type="EMBL" id="CVQI01004224">
    <property type="protein sequence ID" value="CRK13515.1"/>
    <property type="molecule type" value="Genomic_DNA"/>
</dbReference>
<dbReference type="AlphaFoldDB" id="A0A0G4KVP4"/>
<dbReference type="GO" id="GO:0016491">
    <property type="term" value="F:oxidoreductase activity"/>
    <property type="evidence" value="ECO:0007669"/>
    <property type="project" value="InterPro"/>
</dbReference>
<evidence type="ECO:0000259" key="1">
    <source>
        <dbReference type="SMART" id="SM00829"/>
    </source>
</evidence>
<name>A0A0G4KVP4_VERLO</name>
<dbReference type="SUPFAM" id="SSF51735">
    <property type="entry name" value="NAD(P)-binding Rossmann-fold domains"/>
    <property type="match status" value="1"/>
</dbReference>
<organism evidence="2 3">
    <name type="scientific">Verticillium longisporum</name>
    <name type="common">Verticillium dahliae var. longisporum</name>
    <dbReference type="NCBI Taxonomy" id="100787"/>
    <lineage>
        <taxon>Eukaryota</taxon>
        <taxon>Fungi</taxon>
        <taxon>Dikarya</taxon>
        <taxon>Ascomycota</taxon>
        <taxon>Pezizomycotina</taxon>
        <taxon>Sordariomycetes</taxon>
        <taxon>Hypocreomycetidae</taxon>
        <taxon>Glomerellales</taxon>
        <taxon>Plectosphaerellaceae</taxon>
        <taxon>Verticillium</taxon>
    </lineage>
</organism>
<dbReference type="PANTHER" id="PTHR45033">
    <property type="match status" value="1"/>
</dbReference>
<dbReference type="Gene3D" id="3.40.50.720">
    <property type="entry name" value="NAD(P)-binding Rossmann-like Domain"/>
    <property type="match status" value="1"/>
</dbReference>
<dbReference type="InterPro" id="IPR020843">
    <property type="entry name" value="ER"/>
</dbReference>
<evidence type="ECO:0000313" key="3">
    <source>
        <dbReference type="Proteomes" id="UP000045706"/>
    </source>
</evidence>
<evidence type="ECO:0000313" key="2">
    <source>
        <dbReference type="EMBL" id="CRK13515.1"/>
    </source>
</evidence>
<dbReference type="Proteomes" id="UP000045706">
    <property type="component" value="Unassembled WGS sequence"/>
</dbReference>
<reference evidence="3" key="1">
    <citation type="submission" date="2015-05" db="EMBL/GenBank/DDBJ databases">
        <authorList>
            <person name="Fogelqvist Johan"/>
        </authorList>
    </citation>
    <scope>NUCLEOTIDE SEQUENCE [LARGE SCALE GENOMIC DNA]</scope>
</reference>
<accession>A0A0G4KVP4</accession>
<dbReference type="PANTHER" id="PTHR45033:SF1">
    <property type="entry name" value="OXIDOREDUCTASE (EUROFUNG)"/>
    <property type="match status" value="1"/>
</dbReference>
<dbReference type="Pfam" id="PF08240">
    <property type="entry name" value="ADH_N"/>
    <property type="match status" value="1"/>
</dbReference>